<feature type="compositionally biased region" description="Low complexity" evidence="1">
    <location>
        <begin position="383"/>
        <end position="393"/>
    </location>
</feature>
<gene>
    <name evidence="3" type="ordered locus">SBI_05983</name>
</gene>
<proteinExistence type="predicted"/>
<feature type="compositionally biased region" description="Low complexity" evidence="1">
    <location>
        <begin position="23"/>
        <end position="57"/>
    </location>
</feature>
<organism evidence="3 4">
    <name type="scientific">Streptomyces bingchenggensis (strain BCW-1)</name>
    <dbReference type="NCBI Taxonomy" id="749414"/>
    <lineage>
        <taxon>Bacteria</taxon>
        <taxon>Bacillati</taxon>
        <taxon>Actinomycetota</taxon>
        <taxon>Actinomycetes</taxon>
        <taxon>Kitasatosporales</taxon>
        <taxon>Streptomycetaceae</taxon>
        <taxon>Streptomyces</taxon>
    </lineage>
</organism>
<dbReference type="EMBL" id="CP002047">
    <property type="protein sequence ID" value="ADI09103.1"/>
    <property type="molecule type" value="Genomic_DNA"/>
</dbReference>
<feature type="region of interest" description="Disordered" evidence="1">
    <location>
        <begin position="130"/>
        <end position="234"/>
    </location>
</feature>
<feature type="region of interest" description="Disordered" evidence="1">
    <location>
        <begin position="459"/>
        <end position="590"/>
    </location>
</feature>
<evidence type="ECO:0000313" key="3">
    <source>
        <dbReference type="EMBL" id="ADI09103.1"/>
    </source>
</evidence>
<dbReference type="STRING" id="749414.SBI_05983"/>
<feature type="compositionally biased region" description="Basic and acidic residues" evidence="1">
    <location>
        <begin position="394"/>
        <end position="410"/>
    </location>
</feature>
<feature type="compositionally biased region" description="Low complexity" evidence="1">
    <location>
        <begin position="163"/>
        <end position="175"/>
    </location>
</feature>
<keyword evidence="4" id="KW-1185">Reference proteome</keyword>
<dbReference type="InterPro" id="IPR024361">
    <property type="entry name" value="BACON"/>
</dbReference>
<feature type="region of interest" description="Disordered" evidence="1">
    <location>
        <begin position="383"/>
        <end position="417"/>
    </location>
</feature>
<protein>
    <recommendedName>
        <fullName evidence="2">BACON domain-containing protein</fullName>
    </recommendedName>
</protein>
<feature type="compositionally biased region" description="Gly residues" evidence="1">
    <location>
        <begin position="472"/>
        <end position="484"/>
    </location>
</feature>
<sequence length="698" mass="72006">MESASSAYRHRVMSSRSEHSTHSPGAPGASGPSSASGAPGAPRRAPRASAAHSQRPPARYEPYLDGLFTYCLSVLCEHDAATAALGEALAVAERQHGRGRGRVAAEGDLRRPWLYALARWACLRKLAERRKDPKGPADQGDQRDQGDERDRGERGDHRNPEVRGSSGSPGPTGSPGAPGGGARLRAAPGPGGIEKRVGGRPRPLEVPAQRRHRDRRAPAAAASSPPVSPTAAQRRRELAALAWPEAAGTTPEQREALELAVRHRLSPSEVAAALGKERDETRALLASAACEVERTRAALAVVELGHCPVVARLAGDTQVLFSAALRRELVRHVDDCRECRGMAERATAGGPWPGTAGGPPPPPPLPVLEAPRAAVHAAMVGAQRARPARAASRPRFDRRGFPLDPKDQAARRSRTRSRVLTTTVVASVVAAPLLALWAAYRGAPTAGDDHDTDSVAAANADGAAERTPDRPGGVGGEPTGGSYGQAGSAQDRSGSRLKSRRDGTAGKQSPDVSVEVVGGDADRNGDGYADGAGGAKGDRYGDGEAERSGTSAGGRPGPHTTPSTPGSGGRPGPGRTKPGPGRLTVEAQPSGEVTVITLRASGGAPVRWSASAGAAWLQLNHTAGVLRPGETTTITVSVDRDREPPGHWRARVGVDPAGAVVVIEGRGAEPEPTPEPSDPPGGPAPTSGDTPPAPADTP</sequence>
<feature type="compositionally biased region" description="Low complexity" evidence="1">
    <location>
        <begin position="218"/>
        <end position="232"/>
    </location>
</feature>
<dbReference type="AlphaFoldDB" id="D7CHQ3"/>
<feature type="compositionally biased region" description="Low complexity" evidence="1">
    <location>
        <begin position="573"/>
        <end position="582"/>
    </location>
</feature>
<accession>D7CHQ3</accession>
<dbReference type="PATRIC" id="fig|749414.3.peg.6167"/>
<evidence type="ECO:0000256" key="1">
    <source>
        <dbReference type="SAM" id="MobiDB-lite"/>
    </source>
</evidence>
<reference evidence="3 4" key="1">
    <citation type="journal article" date="2010" name="J. Bacteriol.">
        <title>Genome sequence of the milbemycin-producing bacterium Streptomyces bingchenggensis.</title>
        <authorList>
            <person name="Wang X.J."/>
            <person name="Yan Y.J."/>
            <person name="Zhang B."/>
            <person name="An J."/>
            <person name="Wang J.J."/>
            <person name="Tian J."/>
            <person name="Jiang L."/>
            <person name="Chen Y.H."/>
            <person name="Huang S.X."/>
            <person name="Yin M."/>
            <person name="Zhang J."/>
            <person name="Gao A.L."/>
            <person name="Liu C.X."/>
            <person name="Zhu Z.X."/>
            <person name="Xiang W.S."/>
        </authorList>
    </citation>
    <scope>NUCLEOTIDE SEQUENCE [LARGE SCALE GENOMIC DNA]</scope>
    <source>
        <strain evidence="3 4">BCW-1</strain>
    </source>
</reference>
<dbReference type="KEGG" id="sbh:SBI_05983"/>
<dbReference type="HOGENOM" id="CLU_032727_2_0_11"/>
<feature type="compositionally biased region" description="Pro residues" evidence="1">
    <location>
        <begin position="671"/>
        <end position="683"/>
    </location>
</feature>
<evidence type="ECO:0000313" key="4">
    <source>
        <dbReference type="Proteomes" id="UP000000377"/>
    </source>
</evidence>
<feature type="domain" description="BACON" evidence="2">
    <location>
        <begin position="581"/>
        <end position="656"/>
    </location>
</feature>
<feature type="compositionally biased region" description="Basic and acidic residues" evidence="1">
    <location>
        <begin position="536"/>
        <end position="547"/>
    </location>
</feature>
<evidence type="ECO:0000259" key="2">
    <source>
        <dbReference type="Pfam" id="PF19190"/>
    </source>
</evidence>
<feature type="compositionally biased region" description="Basic and acidic residues" evidence="1">
    <location>
        <begin position="130"/>
        <end position="161"/>
    </location>
</feature>
<feature type="region of interest" description="Disordered" evidence="1">
    <location>
        <begin position="663"/>
        <end position="698"/>
    </location>
</feature>
<name>D7CHQ3_STRBB</name>
<dbReference type="Proteomes" id="UP000000377">
    <property type="component" value="Chromosome"/>
</dbReference>
<dbReference type="eggNOG" id="COG1595">
    <property type="taxonomic scope" value="Bacteria"/>
</dbReference>
<feature type="region of interest" description="Disordered" evidence="1">
    <location>
        <begin position="1"/>
        <end position="57"/>
    </location>
</feature>
<dbReference type="Pfam" id="PF19190">
    <property type="entry name" value="BACON_2"/>
    <property type="match status" value="1"/>
</dbReference>